<organism evidence="8 9">
    <name type="scientific">Desmophyllum pertusum</name>
    <dbReference type="NCBI Taxonomy" id="174260"/>
    <lineage>
        <taxon>Eukaryota</taxon>
        <taxon>Metazoa</taxon>
        <taxon>Cnidaria</taxon>
        <taxon>Anthozoa</taxon>
        <taxon>Hexacorallia</taxon>
        <taxon>Scleractinia</taxon>
        <taxon>Caryophylliina</taxon>
        <taxon>Caryophylliidae</taxon>
        <taxon>Desmophyllum</taxon>
    </lineage>
</organism>
<dbReference type="EMBL" id="MU826361">
    <property type="protein sequence ID" value="KAJ7378898.1"/>
    <property type="molecule type" value="Genomic_DNA"/>
</dbReference>
<keyword evidence="9" id="KW-1185">Reference proteome</keyword>
<dbReference type="PANTHER" id="PTHR31658">
    <property type="entry name" value="CONSERVED OLIGOMERIC GOLGI COMPLEX SUBUNIT 1"/>
    <property type="match status" value="1"/>
</dbReference>
<keyword evidence="6" id="KW-0333">Golgi apparatus</keyword>
<evidence type="ECO:0000256" key="1">
    <source>
        <dbReference type="ARBA" id="ARBA00004395"/>
    </source>
</evidence>
<evidence type="ECO:0000313" key="8">
    <source>
        <dbReference type="EMBL" id="KAJ7378898.1"/>
    </source>
</evidence>
<protein>
    <recommendedName>
        <fullName evidence="3">Conserved oligomeric Golgi complex subunit 1</fullName>
    </recommendedName>
</protein>
<dbReference type="Proteomes" id="UP001163046">
    <property type="component" value="Unassembled WGS sequence"/>
</dbReference>
<dbReference type="PANTHER" id="PTHR31658:SF0">
    <property type="entry name" value="CONSERVED OLIGOMERIC GOLGI COMPLEX SUBUNIT 1"/>
    <property type="match status" value="1"/>
</dbReference>
<accession>A0A9X0CYC6</accession>
<comment type="similarity">
    <text evidence="2">Belongs to the COG1 family.</text>
</comment>
<evidence type="ECO:0000256" key="3">
    <source>
        <dbReference type="ARBA" id="ARBA00020978"/>
    </source>
</evidence>
<keyword evidence="5" id="KW-0653">Protein transport</keyword>
<dbReference type="AlphaFoldDB" id="A0A9X0CYC6"/>
<evidence type="ECO:0000256" key="5">
    <source>
        <dbReference type="ARBA" id="ARBA00022927"/>
    </source>
</evidence>
<dbReference type="InterPro" id="IPR033370">
    <property type="entry name" value="COG1"/>
</dbReference>
<proteinExistence type="inferred from homology"/>
<evidence type="ECO:0000313" key="9">
    <source>
        <dbReference type="Proteomes" id="UP001163046"/>
    </source>
</evidence>
<sequence length="864" mass="96972">MKLLVDTPEKACVHWIRKQFLKSSFKFDTFFTSRHIPLASFTLILEIPLHLKLLSSFPILPKQWAAISHFKDSILQGSRTLLKDATQTEEMLAESLCAILLLEESSPRQVFTEFILARKNALKEIFHPSQHATSIKSQVCEVVRIIRTSLYQIHALFYCDDGGGEKEFKDNPALVFKTLGDITKRETSTNSDEEALEALFGPDFDLVTSARFLPKTVLGYRPHVRAFPSVISRKNICDNCTEWISMCIKDVTTGVNNLLKYIGSLKGLASIRDAVWDLLNEVTTEKAESSDHTLDWSNSLAKDILKGLFDATVSSCKNMLIKSQNDISDHNTPATDLGVLWERDIAMYVWQESANDIPRTMQGSQENSVAHHEQESGLSLKARVCTPSIQRLCKVVDDKLAATLEDAQHFILDVQKAEGPELSKKTSVSKVSDLCFLARNKTITDKTDPFDRFGDSHQIQSFLQETCFSAFSQLLQYIDDIIENHKDKLLLNSEEVLASKSHSLFDTVCIDRVLFLGRLCHSFAEQCPSIKFVMEGGAAEGRGRGTPRMPKSSSSIRKKEDNRMAELANLFKEGYFAAYRLWKDWISILFLSSLELTLIYGGKNAFLLSMTNWEAVKIKEETEEGKLVESIIRVPTQVSSHITSLLFSLCQELNRTGAHALDRKLLRELVTSLSHGVILTHEKLVREHKSSLTQNHALQIMFDLRFMTSILIGRSDDESSEVSSRLEQVVDTLEGCVDPFDLDVFSPHIATNLTKQLQRCGVLFGVLSSLDKHSTHSFGVTQRPSPGSHDQHNVMPLAPNPPRFTLLPLSSHSSAGLGYQAGSHDQGSLNQQEDAKGVIPRTAFFKHHQFFNTNFDICQGIKAT</sequence>
<keyword evidence="4" id="KW-0813">Transport</keyword>
<evidence type="ECO:0000256" key="7">
    <source>
        <dbReference type="ARBA" id="ARBA00023136"/>
    </source>
</evidence>
<dbReference type="OrthoDB" id="46189at2759"/>
<gene>
    <name evidence="8" type="ORF">OS493_019589</name>
</gene>
<comment type="subcellular location">
    <subcellularLocation>
        <location evidence="1">Golgi apparatus membrane</location>
        <topology evidence="1">Peripheral membrane protein</topology>
    </subcellularLocation>
</comment>
<evidence type="ECO:0000256" key="2">
    <source>
        <dbReference type="ARBA" id="ARBA00006653"/>
    </source>
</evidence>
<evidence type="ECO:0000256" key="6">
    <source>
        <dbReference type="ARBA" id="ARBA00023034"/>
    </source>
</evidence>
<comment type="caution">
    <text evidence="8">The sequence shown here is derived from an EMBL/GenBank/DDBJ whole genome shotgun (WGS) entry which is preliminary data.</text>
</comment>
<dbReference type="GO" id="GO:0000139">
    <property type="term" value="C:Golgi membrane"/>
    <property type="evidence" value="ECO:0007669"/>
    <property type="project" value="UniProtKB-SubCell"/>
</dbReference>
<name>A0A9X0CYC6_9CNID</name>
<reference evidence="8" key="1">
    <citation type="submission" date="2023-01" db="EMBL/GenBank/DDBJ databases">
        <title>Genome assembly of the deep-sea coral Lophelia pertusa.</title>
        <authorList>
            <person name="Herrera S."/>
            <person name="Cordes E."/>
        </authorList>
    </citation>
    <scope>NUCLEOTIDE SEQUENCE</scope>
    <source>
        <strain evidence="8">USNM1676648</strain>
        <tissue evidence="8">Polyp</tissue>
    </source>
</reference>
<keyword evidence="7" id="KW-0472">Membrane</keyword>
<dbReference type="GO" id="GO:0006891">
    <property type="term" value="P:intra-Golgi vesicle-mediated transport"/>
    <property type="evidence" value="ECO:0007669"/>
    <property type="project" value="InterPro"/>
</dbReference>
<dbReference type="GO" id="GO:0015031">
    <property type="term" value="P:protein transport"/>
    <property type="evidence" value="ECO:0007669"/>
    <property type="project" value="UniProtKB-KW"/>
</dbReference>
<dbReference type="GO" id="GO:0017119">
    <property type="term" value="C:Golgi transport complex"/>
    <property type="evidence" value="ECO:0007669"/>
    <property type="project" value="InterPro"/>
</dbReference>
<evidence type="ECO:0000256" key="4">
    <source>
        <dbReference type="ARBA" id="ARBA00022448"/>
    </source>
</evidence>